<organism evidence="3 4">
    <name type="scientific">Sphingobacterium spiritivorum</name>
    <name type="common">Flavobacterium spiritivorum</name>
    <dbReference type="NCBI Taxonomy" id="258"/>
    <lineage>
        <taxon>Bacteria</taxon>
        <taxon>Pseudomonadati</taxon>
        <taxon>Bacteroidota</taxon>
        <taxon>Sphingobacteriia</taxon>
        <taxon>Sphingobacteriales</taxon>
        <taxon>Sphingobacteriaceae</taxon>
        <taxon>Sphingobacterium</taxon>
    </lineage>
</organism>
<feature type="chain" id="PRO_5016896161" description="Lipocalin-like domain-containing protein" evidence="1">
    <location>
        <begin position="21"/>
        <end position="148"/>
    </location>
</feature>
<accession>A0A380BPW3</accession>
<evidence type="ECO:0000256" key="1">
    <source>
        <dbReference type="SAM" id="SignalP"/>
    </source>
</evidence>
<feature type="domain" description="Lipocalin-like" evidence="2">
    <location>
        <begin position="32"/>
        <end position="97"/>
    </location>
</feature>
<dbReference type="AlphaFoldDB" id="A0A380BPW3"/>
<protein>
    <recommendedName>
        <fullName evidence="2">Lipocalin-like domain-containing protein</fullName>
    </recommendedName>
</protein>
<dbReference type="InterPro" id="IPR024311">
    <property type="entry name" value="Lipocalin-like"/>
</dbReference>
<proteinExistence type="predicted"/>
<sequence length="148" mass="16412">MKTVKFAFLALIGLTLMACKKDSNNSSENNGITGRWKLVEVYADPGDGSGKFRSVDSKKQLTFKADGTVEVNNGDLCTISIDSDKKETSTYKILDKNANSGKKNRLVIMSCIVMQNDPTELSFEIKGDMLTISYLCMEGCGERYKRIE</sequence>
<dbReference type="RefSeq" id="WP_115169684.1">
    <property type="nucleotide sequence ID" value="NZ_UGYW01000002.1"/>
</dbReference>
<keyword evidence="1" id="KW-0732">Signal</keyword>
<evidence type="ECO:0000313" key="4">
    <source>
        <dbReference type="Proteomes" id="UP000254893"/>
    </source>
</evidence>
<dbReference type="EMBL" id="UGYW01000002">
    <property type="protein sequence ID" value="SUJ04911.1"/>
    <property type="molecule type" value="Genomic_DNA"/>
</dbReference>
<dbReference type="PROSITE" id="PS51257">
    <property type="entry name" value="PROKAR_LIPOPROTEIN"/>
    <property type="match status" value="1"/>
</dbReference>
<feature type="signal peptide" evidence="1">
    <location>
        <begin position="1"/>
        <end position="20"/>
    </location>
</feature>
<evidence type="ECO:0000313" key="3">
    <source>
        <dbReference type="EMBL" id="SUJ04911.1"/>
    </source>
</evidence>
<gene>
    <name evidence="3" type="ORF">NCTC11388_01513</name>
</gene>
<dbReference type="Proteomes" id="UP000254893">
    <property type="component" value="Unassembled WGS sequence"/>
</dbReference>
<reference evidence="3 4" key="1">
    <citation type="submission" date="2018-06" db="EMBL/GenBank/DDBJ databases">
        <authorList>
            <consortium name="Pathogen Informatics"/>
            <person name="Doyle S."/>
        </authorList>
    </citation>
    <scope>NUCLEOTIDE SEQUENCE [LARGE SCALE GENOMIC DNA]</scope>
    <source>
        <strain evidence="3 4">NCTC11388</strain>
    </source>
</reference>
<dbReference type="Pfam" id="PF13648">
    <property type="entry name" value="Lipocalin_4"/>
    <property type="match status" value="1"/>
</dbReference>
<evidence type="ECO:0000259" key="2">
    <source>
        <dbReference type="Pfam" id="PF13648"/>
    </source>
</evidence>
<name>A0A380BPW3_SPHSI</name>